<comment type="catalytic activity">
    <reaction evidence="6">
        <text>NADH + H2O = reduced beta-nicotinamide D-ribonucleotide + AMP + 2 H(+)</text>
        <dbReference type="Rhea" id="RHEA:48868"/>
        <dbReference type="ChEBI" id="CHEBI:15377"/>
        <dbReference type="ChEBI" id="CHEBI:15378"/>
        <dbReference type="ChEBI" id="CHEBI:57945"/>
        <dbReference type="ChEBI" id="CHEBI:90832"/>
        <dbReference type="ChEBI" id="CHEBI:456215"/>
        <dbReference type="EC" id="3.6.1.22"/>
    </reaction>
</comment>
<dbReference type="PROSITE" id="PS51462">
    <property type="entry name" value="NUDIX"/>
    <property type="match status" value="1"/>
</dbReference>
<dbReference type="InterPro" id="IPR015375">
    <property type="entry name" value="NADH_PPase-like_N"/>
</dbReference>
<evidence type="ECO:0000256" key="4">
    <source>
        <dbReference type="ARBA" id="ARBA00023027"/>
    </source>
</evidence>
<dbReference type="Proteomes" id="UP000543030">
    <property type="component" value="Unassembled WGS sequence"/>
</dbReference>
<accession>A0A840RIJ0</accession>
<comment type="function">
    <text evidence="6">mRNA decapping enzyme that specifically removes the nicotinamide adenine dinucleotide (NAD) cap from a subset of mRNAs by hydrolyzing the diphosphate linkage to produce nicotinamide mononucleotide (NMN) and 5' monophosphate mRNA. The NAD-cap is present at the 5'-end of some mRNAs and stabilizes RNA against 5'-processing. Has preference for mRNAs with a 5'-end purine. Catalyzes the hydrolysis of a broad range of dinucleotide pyrophosphates.</text>
</comment>
<dbReference type="GO" id="GO:0008270">
    <property type="term" value="F:zinc ion binding"/>
    <property type="evidence" value="ECO:0007669"/>
    <property type="project" value="UniProtKB-UniRule"/>
</dbReference>
<dbReference type="HAMAP" id="MF_00297">
    <property type="entry name" value="Nudix_NudC"/>
    <property type="match status" value="1"/>
</dbReference>
<dbReference type="CDD" id="cd03429">
    <property type="entry name" value="NUDIX_NADH_pyrophosphatase_Nudt13"/>
    <property type="match status" value="1"/>
</dbReference>
<sequence length="300" mass="33892">MHLFAVLKHCVINFYDDSAYDESMPLSSFVPAFASRCADDEARCYAFVGDELLLDDNRGLPRASVLIEQLGPPELDYLVGHRAGQPCRLLFWPQTTQAPAGWVNHNLRAIYGHMDEADFWIATRAKQMATWDREHRFCGVCGTRTEVAEREPARACPACGHRHYPRVSPAIMVLIRDGDRLLLARSPHFKPGMYSALAGFVEAGESCEDTIHREVMEEVGLRVKNLQWFDSQSWPFPHSLMLAFNADYDGGQIVCQPEEIEDAQWFTLDKLPDLPMGASIARHLIEATIKRMRADAAIDQ</sequence>
<comment type="subunit">
    <text evidence="6">Homodimer.</text>
</comment>
<keyword evidence="2 6" id="KW-0378">Hydrolase</keyword>
<evidence type="ECO:0000313" key="9">
    <source>
        <dbReference type="Proteomes" id="UP000543030"/>
    </source>
</evidence>
<dbReference type="InterPro" id="IPR000086">
    <property type="entry name" value="NUDIX_hydrolase_dom"/>
</dbReference>
<dbReference type="EMBL" id="JACHHN010000005">
    <property type="protein sequence ID" value="MBB5192062.1"/>
    <property type="molecule type" value="Genomic_DNA"/>
</dbReference>
<dbReference type="Pfam" id="PF09296">
    <property type="entry name" value="NUDIX-like"/>
    <property type="match status" value="1"/>
</dbReference>
<evidence type="ECO:0000256" key="5">
    <source>
        <dbReference type="ARBA" id="ARBA00023211"/>
    </source>
</evidence>
<feature type="binding site" evidence="6">
    <location>
        <position position="156"/>
    </location>
    <ligand>
        <name>Zn(2+)</name>
        <dbReference type="ChEBI" id="CHEBI:29105"/>
    </ligand>
</feature>
<name>A0A840RIJ0_9NEIS</name>
<feature type="binding site" evidence="6">
    <location>
        <position position="218"/>
    </location>
    <ligand>
        <name>a divalent metal cation</name>
        <dbReference type="ChEBI" id="CHEBI:60240"/>
        <label>3</label>
    </ligand>
</feature>
<comment type="catalytic activity">
    <reaction evidence="6">
        <text>a 5'-end NAD(+)-phospho-ribonucleoside in mRNA + H2O = a 5'-end phospho-adenosine-phospho-ribonucleoside in mRNA + beta-nicotinamide D-ribonucleotide + 2 H(+)</text>
        <dbReference type="Rhea" id="RHEA:60876"/>
        <dbReference type="Rhea" id="RHEA-COMP:15698"/>
        <dbReference type="Rhea" id="RHEA-COMP:15719"/>
        <dbReference type="ChEBI" id="CHEBI:14649"/>
        <dbReference type="ChEBI" id="CHEBI:15377"/>
        <dbReference type="ChEBI" id="CHEBI:15378"/>
        <dbReference type="ChEBI" id="CHEBI:144029"/>
        <dbReference type="ChEBI" id="CHEBI:144051"/>
    </reaction>
</comment>
<dbReference type="SUPFAM" id="SSF55811">
    <property type="entry name" value="Nudix"/>
    <property type="match status" value="1"/>
</dbReference>
<dbReference type="Gene3D" id="3.90.79.20">
    <property type="match status" value="1"/>
</dbReference>
<dbReference type="InterPro" id="IPR015376">
    <property type="entry name" value="Znr_NADH_PPase"/>
</dbReference>
<dbReference type="InterPro" id="IPR015797">
    <property type="entry name" value="NUDIX_hydrolase-like_dom_sf"/>
</dbReference>
<feature type="binding site" evidence="6">
    <location>
        <position position="214"/>
    </location>
    <ligand>
        <name>a divalent metal cation</name>
        <dbReference type="ChEBI" id="CHEBI:60240"/>
        <label>3</label>
    </ligand>
</feature>
<feature type="binding site" evidence="6">
    <location>
        <position position="164"/>
    </location>
    <ligand>
        <name>substrate</name>
    </ligand>
</feature>
<dbReference type="AlphaFoldDB" id="A0A840RIJ0"/>
<dbReference type="GO" id="GO:0000210">
    <property type="term" value="F:NAD+ diphosphatase activity"/>
    <property type="evidence" value="ECO:0007669"/>
    <property type="project" value="UniProtKB-UniRule"/>
</dbReference>
<comment type="caution">
    <text evidence="8">The sequence shown here is derived from an EMBL/GenBank/DDBJ whole genome shotgun (WGS) entry which is preliminary data.</text>
</comment>
<dbReference type="InterPro" id="IPR020084">
    <property type="entry name" value="NUDIX_hydrolase_CS"/>
</dbReference>
<comment type="cofactor">
    <cofactor evidence="6">
        <name>Mg(2+)</name>
        <dbReference type="ChEBI" id="CHEBI:18420"/>
    </cofactor>
    <cofactor evidence="6">
        <name>Mn(2+)</name>
        <dbReference type="ChEBI" id="CHEBI:29035"/>
    </cofactor>
    <text evidence="6">Divalent metal cations. Mg(2+) or Mn(2+).</text>
</comment>
<dbReference type="RefSeq" id="WP_308419161.1">
    <property type="nucleotide sequence ID" value="NZ_JACHHN010000005.1"/>
</dbReference>
<keyword evidence="3 6" id="KW-0460">Magnesium</keyword>
<keyword evidence="4 6" id="KW-0520">NAD</keyword>
<evidence type="ECO:0000256" key="2">
    <source>
        <dbReference type="ARBA" id="ARBA00022801"/>
    </source>
</evidence>
<feature type="binding site" evidence="6">
    <location>
        <position position="141"/>
    </location>
    <ligand>
        <name>Zn(2+)</name>
        <dbReference type="ChEBI" id="CHEBI:29105"/>
    </ligand>
</feature>
<dbReference type="NCBIfam" id="NF001299">
    <property type="entry name" value="PRK00241.1"/>
    <property type="match status" value="1"/>
</dbReference>
<feature type="binding site" evidence="6">
    <location>
        <position position="218"/>
    </location>
    <ligand>
        <name>a divalent metal cation</name>
        <dbReference type="ChEBI" id="CHEBI:60240"/>
        <label>1</label>
    </ligand>
</feature>
<feature type="binding site" evidence="6">
    <location>
        <position position="259"/>
    </location>
    <ligand>
        <name>a divalent metal cation</name>
        <dbReference type="ChEBI" id="CHEBI:60240"/>
        <label>3</label>
    </ligand>
</feature>
<feature type="binding site" evidence="6">
    <location>
        <position position="198"/>
    </location>
    <ligand>
        <name>a divalent metal cation</name>
        <dbReference type="ChEBI" id="CHEBI:60240"/>
        <label>1</label>
    </ligand>
</feature>
<dbReference type="PANTHER" id="PTHR11383">
    <property type="entry name" value="NUCLEOSIDE DIPHOSPHATE-LINKED MOIETY X MOTIF 13"/>
    <property type="match status" value="1"/>
</dbReference>
<feature type="binding site" evidence="6">
    <location>
        <position position="214"/>
    </location>
    <ligand>
        <name>a divalent metal cation</name>
        <dbReference type="ChEBI" id="CHEBI:60240"/>
        <label>2</label>
    </ligand>
</feature>
<evidence type="ECO:0000256" key="3">
    <source>
        <dbReference type="ARBA" id="ARBA00022842"/>
    </source>
</evidence>
<dbReference type="PROSITE" id="PS00893">
    <property type="entry name" value="NUDIX_BOX"/>
    <property type="match status" value="1"/>
</dbReference>
<dbReference type="GO" id="GO:0000287">
    <property type="term" value="F:magnesium ion binding"/>
    <property type="evidence" value="ECO:0007669"/>
    <property type="project" value="UniProtKB-UniRule"/>
</dbReference>
<evidence type="ECO:0000313" key="8">
    <source>
        <dbReference type="EMBL" id="MBB5192062.1"/>
    </source>
</evidence>
<keyword evidence="5 6" id="KW-0464">Manganese</keyword>
<organism evidence="8 9">
    <name type="scientific">Silvimonas terrae</name>
    <dbReference type="NCBI Taxonomy" id="300266"/>
    <lineage>
        <taxon>Bacteria</taxon>
        <taxon>Pseudomonadati</taxon>
        <taxon>Pseudomonadota</taxon>
        <taxon>Betaproteobacteria</taxon>
        <taxon>Neisseriales</taxon>
        <taxon>Chitinibacteraceae</taxon>
        <taxon>Silvimonas</taxon>
    </lineage>
</organism>
<dbReference type="Gene3D" id="3.90.79.10">
    <property type="entry name" value="Nucleoside Triphosphate Pyrophosphohydrolase"/>
    <property type="match status" value="1"/>
</dbReference>
<keyword evidence="9" id="KW-1185">Reference proteome</keyword>
<comment type="caution">
    <text evidence="6">Lacks conserved residue(s) required for the propagation of feature annotation.</text>
</comment>
<feature type="binding site" evidence="6">
    <location>
        <position position="138"/>
    </location>
    <ligand>
        <name>Zn(2+)</name>
        <dbReference type="ChEBI" id="CHEBI:29105"/>
    </ligand>
</feature>
<dbReference type="GO" id="GO:0030145">
    <property type="term" value="F:manganese ion binding"/>
    <property type="evidence" value="ECO:0007669"/>
    <property type="project" value="UniProtKB-UniRule"/>
</dbReference>
<evidence type="ECO:0000256" key="6">
    <source>
        <dbReference type="HAMAP-Rule" id="MF_00297"/>
    </source>
</evidence>
<dbReference type="Pfam" id="PF09297">
    <property type="entry name" value="Zn_ribbon_NUD"/>
    <property type="match status" value="1"/>
</dbReference>
<comment type="similarity">
    <text evidence="6">Belongs to the Nudix hydrolase family. NudC subfamily.</text>
</comment>
<feature type="binding site" evidence="6">
    <location>
        <position position="108"/>
    </location>
    <ligand>
        <name>substrate</name>
    </ligand>
</feature>
<feature type="binding site" evidence="6">
    <location>
        <position position="151"/>
    </location>
    <ligand>
        <name>substrate</name>
    </ligand>
</feature>
<feature type="domain" description="Nudix hydrolase" evidence="7">
    <location>
        <begin position="165"/>
        <end position="288"/>
    </location>
</feature>
<dbReference type="InterPro" id="IPR049734">
    <property type="entry name" value="NudC-like_C"/>
</dbReference>
<reference evidence="8 9" key="1">
    <citation type="submission" date="2020-08" db="EMBL/GenBank/DDBJ databases">
        <title>Genomic Encyclopedia of Type Strains, Phase IV (KMG-IV): sequencing the most valuable type-strain genomes for metagenomic binning, comparative biology and taxonomic classification.</title>
        <authorList>
            <person name="Goeker M."/>
        </authorList>
    </citation>
    <scope>NUCLEOTIDE SEQUENCE [LARGE SCALE GENOMIC DNA]</scope>
    <source>
        <strain evidence="8 9">DSM 18233</strain>
    </source>
</reference>
<feature type="binding site" evidence="6">
    <location>
        <begin position="232"/>
        <end position="239"/>
    </location>
    <ligand>
        <name>substrate</name>
    </ligand>
</feature>
<feature type="short sequence motif" description="Nudix box" evidence="6">
    <location>
        <begin position="199"/>
        <end position="220"/>
    </location>
</feature>
<keyword evidence="1 6" id="KW-0479">Metal-binding</keyword>
<protein>
    <recommendedName>
        <fullName evidence="6">NAD-capped RNA hydrolase NudC</fullName>
        <shortName evidence="6">DeNADding enzyme NudC</shortName>
        <ecNumber evidence="6">3.6.1.-</ecNumber>
    </recommendedName>
    <alternativeName>
        <fullName evidence="6">NADH pyrophosphatase</fullName>
        <ecNumber evidence="6">3.6.1.22</ecNumber>
    </alternativeName>
</protein>
<dbReference type="Pfam" id="PF00293">
    <property type="entry name" value="NUDIX"/>
    <property type="match status" value="1"/>
</dbReference>
<evidence type="ECO:0000256" key="1">
    <source>
        <dbReference type="ARBA" id="ARBA00022723"/>
    </source>
</evidence>
<feature type="binding site" evidence="6">
    <location>
        <position position="281"/>
    </location>
    <ligand>
        <name>substrate</name>
    </ligand>
</feature>
<keyword evidence="6" id="KW-0862">Zinc</keyword>
<dbReference type="EC" id="3.6.1.22" evidence="6"/>
<dbReference type="PANTHER" id="PTHR11383:SF3">
    <property type="entry name" value="NAD(P)H PYROPHOSPHATASE NUDT13, MITOCHONDRIAL"/>
    <property type="match status" value="1"/>
</dbReference>
<comment type="catalytic activity">
    <reaction evidence="6">
        <text>NAD(+) + H2O = beta-nicotinamide D-ribonucleotide + AMP + 2 H(+)</text>
        <dbReference type="Rhea" id="RHEA:11800"/>
        <dbReference type="ChEBI" id="CHEBI:14649"/>
        <dbReference type="ChEBI" id="CHEBI:15377"/>
        <dbReference type="ChEBI" id="CHEBI:15378"/>
        <dbReference type="ChEBI" id="CHEBI:57540"/>
        <dbReference type="ChEBI" id="CHEBI:456215"/>
        <dbReference type="EC" id="3.6.1.22"/>
    </reaction>
</comment>
<comment type="cofactor">
    <cofactor evidence="6">
        <name>Zn(2+)</name>
        <dbReference type="ChEBI" id="CHEBI:29105"/>
    </cofactor>
    <text evidence="6">Binds 1 zinc ion per subunit.</text>
</comment>
<proteinExistence type="inferred from homology"/>
<evidence type="ECO:0000259" key="7">
    <source>
        <dbReference type="PROSITE" id="PS51462"/>
    </source>
</evidence>
<feature type="binding site" evidence="6">
    <location>
        <position position="159"/>
    </location>
    <ligand>
        <name>Zn(2+)</name>
        <dbReference type="ChEBI" id="CHEBI:29105"/>
    </ligand>
</feature>
<gene>
    <name evidence="6" type="primary">nudC</name>
    <name evidence="8" type="ORF">HNQ50_002799</name>
</gene>
<feature type="binding site" evidence="6">
    <location>
        <position position="259"/>
    </location>
    <ligand>
        <name>a divalent metal cation</name>
        <dbReference type="ChEBI" id="CHEBI:60240"/>
        <label>1</label>
    </ligand>
</feature>
<dbReference type="EC" id="3.6.1.-" evidence="6"/>
<dbReference type="InterPro" id="IPR022925">
    <property type="entry name" value="RNA_Hydrolase_NudC"/>
</dbReference>